<evidence type="ECO:0000256" key="2">
    <source>
        <dbReference type="ARBA" id="ARBA00022527"/>
    </source>
</evidence>
<comment type="catalytic activity">
    <reaction evidence="7">
        <text>L-threonyl-[protein] + ATP = O-phospho-L-threonyl-[protein] + ADP + H(+)</text>
        <dbReference type="Rhea" id="RHEA:46608"/>
        <dbReference type="Rhea" id="RHEA-COMP:11060"/>
        <dbReference type="Rhea" id="RHEA-COMP:11605"/>
        <dbReference type="ChEBI" id="CHEBI:15378"/>
        <dbReference type="ChEBI" id="CHEBI:30013"/>
        <dbReference type="ChEBI" id="CHEBI:30616"/>
        <dbReference type="ChEBI" id="CHEBI:61977"/>
        <dbReference type="ChEBI" id="CHEBI:456216"/>
        <dbReference type="EC" id="2.7.11.1"/>
    </reaction>
</comment>
<feature type="compositionally biased region" description="Polar residues" evidence="9">
    <location>
        <begin position="1161"/>
        <end position="1177"/>
    </location>
</feature>
<protein>
    <recommendedName>
        <fullName evidence="1">non-specific serine/threonine protein kinase</fullName>
        <ecNumber evidence="1">2.7.11.1</ecNumber>
    </recommendedName>
</protein>
<feature type="region of interest" description="Disordered" evidence="9">
    <location>
        <begin position="1007"/>
        <end position="1069"/>
    </location>
</feature>
<evidence type="ECO:0000256" key="4">
    <source>
        <dbReference type="ARBA" id="ARBA00022741"/>
    </source>
</evidence>
<feature type="region of interest" description="Disordered" evidence="9">
    <location>
        <begin position="1110"/>
        <end position="1131"/>
    </location>
</feature>
<feature type="region of interest" description="Disordered" evidence="9">
    <location>
        <begin position="120"/>
        <end position="269"/>
    </location>
</feature>
<sequence>MNAEEADLVRGYCKICTSGRRKVGAQAIGGLFLGPGCEIYISDIDQGLGLQGNSLHKEPAPSDAQTQRSSGSFGDRLGSTPSLGRLLDRAGTGASNTAAINTASGGTAGGGINGPFAVGAGSAAGSRTPAPAPAGSTETSTTRTSSPGSPGNARAFPQSPAWESPAWSPSPAGYNQSPGFENRGGKGGTAGSPPLPAAEILVPSPPPYLPSFTPVQAANAPSPTAQAAAAASPPQSWGAAASPSWGVASGQAAPSAGAPSSSASPPTPLQVSELYPRCGADACNALQPAAFEGSDKFGNLTFTLQLSANSGLLPFGQSQSWAVGNATLALLLPVIGDKAAAVAFVESLTTDQSGSGVQSVRAKVEVNSTRLYLPMMLAVLQQTSQNREFLNRLRAFGLGSLIDAYLTSIASSDGARVGGGVDGAAAPAPTAAAQAPIAAVQTPAATAPTTQSPPQDEGTVAAAQQAAQVPAAGQAALPTGQAATAPAPAALPTRLVPASTSAVIDPNPTPNMAPMALPVGQVSAPAALPAEQAVPPIAATKLVPGIVQGPIAAQGQAPAAAQPVAWGEPMPNQTSSPGVTMKMALVGPDLAALTPADRAAIQAAMAQAIPGITPDQVIVSATSQTANAAGTRNLLQAPAAAPSVYTIQVLPGAANAAAVATQVAALARRPPELLLQLLRGKGLDVSGVAITSVNGVPVETAAEAPLAAAPLQPTLPEWAYPFTPVTEPPSAPTQAPTAAPMHESAPAQAPAQEGSSEVQLVGAPTALPSAPLNFTLALQGPSVDQLASQLQVADILKRALADLLPGILPDQIILSQPAVQRAGNNAPQGLAGSGRRRTLLVLRNADVTVAIVTSAGQEELVMKSLNALAALPSTSLLQALHARGLEITDARVTSVNGVPVPMASESGSYPNAPAGGPVSGAVSSPVSGPVARLVSAAGQPAAAAGNSRNPAQVAYITSGCAAGALALCIAMWLFCCLRRRCAANHPPPPSPVYITESQVRADSALQGIGRPTTDFSSPKAPDTQKPWAKPAGNPQAATPPRAVSETFHGSRVSSAKARTGPRRHTITSSLPADMAMEAVMTNPMVAKDVDNAIVTNPINLMDSSLSISARRSKFPRSPKAQQPSSPVAGDLEAISEAGISRLRRMASDTQESLDRLGSGSGTPHTGGNASSRQFTNPMLTTSHNSALLLSSAGSSMLGAEVMRTPQGTTMQTENMANVQYAVQDIMDRGDALAGKYALQHCVAAGQGKITAAAQEKLFPNRAALCHFYVEATDFDRERRLLERLTPPKHVPAVLDAFGKGEIPGAPHLPPCLVTDTGDYTLAEWPSKRARDPDDVQKRAVLAMVVKALACLHGAGTAHCALGPGSVLWYARDNAMKLGELSCAAEPGQATRVSPVLRYAPPEVIGAAGKRTASLPASFAIDMWSLGAIAYEIFAGRPLFGNEVSPSSFATTMAGKAALPWEGTHAPALLCINNTDARLLISGLLRRNPSERWQMRQVLGCALFRPPSAAAAATRPAAAIPAADSAQRSAGSTPAATSPRLTSSMPSSRRRTTRY</sequence>
<dbReference type="PROSITE" id="PS50011">
    <property type="entry name" value="PROTEIN_KINASE_DOM"/>
    <property type="match status" value="1"/>
</dbReference>
<evidence type="ECO:0000259" key="10">
    <source>
        <dbReference type="PROSITE" id="PS50011"/>
    </source>
</evidence>
<keyword evidence="12" id="KW-1185">Reference proteome</keyword>
<feature type="region of interest" description="Disordered" evidence="9">
    <location>
        <begin position="52"/>
        <end position="89"/>
    </location>
</feature>
<keyword evidence="5" id="KW-0418">Kinase</keyword>
<evidence type="ECO:0000256" key="1">
    <source>
        <dbReference type="ARBA" id="ARBA00012513"/>
    </source>
</evidence>
<evidence type="ECO:0000256" key="8">
    <source>
        <dbReference type="ARBA" id="ARBA00048679"/>
    </source>
</evidence>
<comment type="caution">
    <text evidence="11">The sequence shown here is derived from an EMBL/GenBank/DDBJ whole genome shotgun (WGS) entry which is preliminary data.</text>
</comment>
<evidence type="ECO:0000313" key="11">
    <source>
        <dbReference type="EMBL" id="KAK9917970.1"/>
    </source>
</evidence>
<feature type="region of interest" description="Disordered" evidence="9">
    <location>
        <begin position="1519"/>
        <end position="1554"/>
    </location>
</feature>
<dbReference type="InterPro" id="IPR011009">
    <property type="entry name" value="Kinase-like_dom_sf"/>
</dbReference>
<evidence type="ECO:0000256" key="9">
    <source>
        <dbReference type="SAM" id="MobiDB-lite"/>
    </source>
</evidence>
<dbReference type="PANTHER" id="PTHR43671">
    <property type="entry name" value="SERINE/THREONINE-PROTEIN KINASE NEK"/>
    <property type="match status" value="1"/>
</dbReference>
<evidence type="ECO:0000313" key="12">
    <source>
        <dbReference type="Proteomes" id="UP001491310"/>
    </source>
</evidence>
<dbReference type="Pfam" id="PF00069">
    <property type="entry name" value="Pkinase"/>
    <property type="match status" value="1"/>
</dbReference>
<feature type="compositionally biased region" description="Low complexity" evidence="9">
    <location>
        <begin position="1536"/>
        <end position="1546"/>
    </location>
</feature>
<comment type="catalytic activity">
    <reaction evidence="8">
        <text>L-seryl-[protein] + ATP = O-phospho-L-seryl-[protein] + ADP + H(+)</text>
        <dbReference type="Rhea" id="RHEA:17989"/>
        <dbReference type="Rhea" id="RHEA-COMP:9863"/>
        <dbReference type="Rhea" id="RHEA-COMP:11604"/>
        <dbReference type="ChEBI" id="CHEBI:15378"/>
        <dbReference type="ChEBI" id="CHEBI:29999"/>
        <dbReference type="ChEBI" id="CHEBI:30616"/>
        <dbReference type="ChEBI" id="CHEBI:83421"/>
        <dbReference type="ChEBI" id="CHEBI:456216"/>
        <dbReference type="EC" id="2.7.11.1"/>
    </reaction>
</comment>
<dbReference type="EC" id="2.7.11.1" evidence="1"/>
<feature type="region of interest" description="Disordered" evidence="9">
    <location>
        <begin position="439"/>
        <end position="466"/>
    </location>
</feature>
<feature type="compositionally biased region" description="Polar residues" evidence="9">
    <location>
        <begin position="63"/>
        <end position="72"/>
    </location>
</feature>
<dbReference type="Proteomes" id="UP001491310">
    <property type="component" value="Unassembled WGS sequence"/>
</dbReference>
<evidence type="ECO:0000256" key="5">
    <source>
        <dbReference type="ARBA" id="ARBA00022777"/>
    </source>
</evidence>
<feature type="compositionally biased region" description="Low complexity" evidence="9">
    <location>
        <begin position="133"/>
        <end position="151"/>
    </location>
</feature>
<feature type="compositionally biased region" description="Low complexity" evidence="9">
    <location>
        <begin position="210"/>
        <end position="264"/>
    </location>
</feature>
<gene>
    <name evidence="11" type="ORF">WJX75_000142</name>
</gene>
<keyword evidence="6" id="KW-0067">ATP-binding</keyword>
<dbReference type="InterPro" id="IPR000719">
    <property type="entry name" value="Prot_kinase_dom"/>
</dbReference>
<proteinExistence type="predicted"/>
<keyword evidence="3" id="KW-0808">Transferase</keyword>
<evidence type="ECO:0000256" key="6">
    <source>
        <dbReference type="ARBA" id="ARBA00022840"/>
    </source>
</evidence>
<keyword evidence="2" id="KW-0723">Serine/threonine-protein kinase</keyword>
<reference evidence="11 12" key="1">
    <citation type="journal article" date="2024" name="Nat. Commun.">
        <title>Phylogenomics reveals the evolutionary origins of lichenization in chlorophyte algae.</title>
        <authorList>
            <person name="Puginier C."/>
            <person name="Libourel C."/>
            <person name="Otte J."/>
            <person name="Skaloud P."/>
            <person name="Haon M."/>
            <person name="Grisel S."/>
            <person name="Petersen M."/>
            <person name="Berrin J.G."/>
            <person name="Delaux P.M."/>
            <person name="Dal Grande F."/>
            <person name="Keller J."/>
        </authorList>
    </citation>
    <scope>NUCLEOTIDE SEQUENCE [LARGE SCALE GENOMIC DNA]</scope>
    <source>
        <strain evidence="11 12">SAG 216-7</strain>
    </source>
</reference>
<organism evidence="11 12">
    <name type="scientific">Coccomyxa subellipsoidea</name>
    <dbReference type="NCBI Taxonomy" id="248742"/>
    <lineage>
        <taxon>Eukaryota</taxon>
        <taxon>Viridiplantae</taxon>
        <taxon>Chlorophyta</taxon>
        <taxon>core chlorophytes</taxon>
        <taxon>Trebouxiophyceae</taxon>
        <taxon>Trebouxiophyceae incertae sedis</taxon>
        <taxon>Coccomyxaceae</taxon>
        <taxon>Coccomyxa</taxon>
    </lineage>
</organism>
<feature type="domain" description="Protein kinase" evidence="10">
    <location>
        <begin position="1220"/>
        <end position="1503"/>
    </location>
</feature>
<name>A0ABR2Z1Y4_9CHLO</name>
<dbReference type="EMBL" id="JALJOT010000001">
    <property type="protein sequence ID" value="KAK9917970.1"/>
    <property type="molecule type" value="Genomic_DNA"/>
</dbReference>
<dbReference type="SUPFAM" id="SSF56112">
    <property type="entry name" value="Protein kinase-like (PK-like)"/>
    <property type="match status" value="1"/>
</dbReference>
<keyword evidence="4" id="KW-0547">Nucleotide-binding</keyword>
<accession>A0ABR2Z1Y4</accession>
<dbReference type="InterPro" id="IPR050660">
    <property type="entry name" value="NEK_Ser/Thr_kinase"/>
</dbReference>
<feature type="compositionally biased region" description="Low complexity" evidence="9">
    <location>
        <begin position="159"/>
        <end position="172"/>
    </location>
</feature>
<dbReference type="Gene3D" id="1.10.510.10">
    <property type="entry name" value="Transferase(Phosphotransferase) domain 1"/>
    <property type="match status" value="1"/>
</dbReference>
<feature type="compositionally biased region" description="Low complexity" evidence="9">
    <location>
        <begin position="1519"/>
        <end position="1529"/>
    </location>
</feature>
<evidence type="ECO:0000256" key="3">
    <source>
        <dbReference type="ARBA" id="ARBA00022679"/>
    </source>
</evidence>
<feature type="region of interest" description="Disordered" evidence="9">
    <location>
        <begin position="1145"/>
        <end position="1177"/>
    </location>
</feature>
<dbReference type="SMART" id="SM00220">
    <property type="entry name" value="S_TKc"/>
    <property type="match status" value="1"/>
</dbReference>
<dbReference type="PANTHER" id="PTHR43671:SF98">
    <property type="entry name" value="SERINE_THREONINE-PROTEIN KINASE NEK11"/>
    <property type="match status" value="1"/>
</dbReference>
<evidence type="ECO:0000256" key="7">
    <source>
        <dbReference type="ARBA" id="ARBA00047899"/>
    </source>
</evidence>
<feature type="region of interest" description="Disordered" evidence="9">
    <location>
        <begin position="725"/>
        <end position="756"/>
    </location>
</feature>